<dbReference type="AlphaFoldDB" id="A0A140L087"/>
<dbReference type="Gene3D" id="3.30.420.40">
    <property type="match status" value="1"/>
</dbReference>
<accession>A0A140L087</accession>
<organism evidence="3 4">
    <name type="scientific">Thermotalea metallivorans</name>
    <dbReference type="NCBI Taxonomy" id="520762"/>
    <lineage>
        <taxon>Bacteria</taxon>
        <taxon>Bacillati</taxon>
        <taxon>Bacillota</taxon>
        <taxon>Clostridia</taxon>
        <taxon>Peptostreptococcales</taxon>
        <taxon>Thermotaleaceae</taxon>
        <taxon>Thermotalea</taxon>
    </lineage>
</organism>
<dbReference type="Gene3D" id="3.30.420.150">
    <property type="entry name" value="Exopolyphosphatase. Domain 2"/>
    <property type="match status" value="1"/>
</dbReference>
<dbReference type="Proteomes" id="UP000070456">
    <property type="component" value="Unassembled WGS sequence"/>
</dbReference>
<comment type="similarity">
    <text evidence="1">Belongs to the GppA/Ppx family.</text>
</comment>
<proteinExistence type="inferred from homology"/>
<dbReference type="InterPro" id="IPR050273">
    <property type="entry name" value="GppA/Ppx_hydrolase"/>
</dbReference>
<evidence type="ECO:0000313" key="3">
    <source>
        <dbReference type="EMBL" id="KXG73962.1"/>
    </source>
</evidence>
<dbReference type="CDD" id="cd24054">
    <property type="entry name" value="ASKHA_NBD_AaPPX-GppA_MtPPX2-like"/>
    <property type="match status" value="1"/>
</dbReference>
<dbReference type="EMBL" id="LOEE01000070">
    <property type="protein sequence ID" value="KXG73962.1"/>
    <property type="molecule type" value="Genomic_DNA"/>
</dbReference>
<protein>
    <submittedName>
        <fullName evidence="3">Guanosine-5'-triphosphate,3'-diphosphate pyrophosphatase</fullName>
        <ecNumber evidence="3">3.6.1.40</ecNumber>
    </submittedName>
</protein>
<feature type="domain" description="Ppx/GppA phosphatase N-terminal" evidence="2">
    <location>
        <begin position="17"/>
        <end position="306"/>
    </location>
</feature>
<keyword evidence="3" id="KW-0378">Hydrolase</keyword>
<dbReference type="Pfam" id="PF02541">
    <property type="entry name" value="Ppx-GppA"/>
    <property type="match status" value="1"/>
</dbReference>
<dbReference type="InterPro" id="IPR003695">
    <property type="entry name" value="Ppx_GppA_N"/>
</dbReference>
<keyword evidence="4" id="KW-1185">Reference proteome</keyword>
<name>A0A140L087_9FIRM</name>
<dbReference type="EC" id="3.6.1.40" evidence="3"/>
<reference evidence="3 4" key="1">
    <citation type="submission" date="2015-12" db="EMBL/GenBank/DDBJ databases">
        <title>Draft genome sequence of the thermoanaerobe Thermotalea metallivorans, an isolate from the runoff channel of the Great Artesian Basin, Australia.</title>
        <authorList>
            <person name="Patel B.K."/>
        </authorList>
    </citation>
    <scope>NUCLEOTIDE SEQUENCE [LARGE SCALE GENOMIC DNA]</scope>
    <source>
        <strain evidence="3 4">B2-1</strain>
    </source>
</reference>
<evidence type="ECO:0000259" key="2">
    <source>
        <dbReference type="Pfam" id="PF02541"/>
    </source>
</evidence>
<evidence type="ECO:0000256" key="1">
    <source>
        <dbReference type="ARBA" id="ARBA00007125"/>
    </source>
</evidence>
<dbReference type="PATRIC" id="fig|520762.4.peg.2999"/>
<sequence length="312" mass="35048">MTKLAAIDIGTNSMRLLIARVKDGKIIESFKDLETTRIGENVDKTGRLSIDAMERNIKALEKFVNIVRKERIENLSVIATSAVRDAENREEFLHRARKELGVEIQVISGDREAQLGFLGVSQGFEGNDEEILVLDIGGGSTEFILGNGVGIRHMTSVNVGAVRMTEKYIVADPPRLQEIEDLKERVEHIILPTLVRLKEMRVDRVIGIGGTATTIAAVHKELKVYDREKVHHTELNLREVRNVLQKFMSVSLHERRKIPGLHPKRADVIIAGTIILDRILSLLEINTLCISEYDNLEGLIFEQLGYESGKNI</sequence>
<dbReference type="RefSeq" id="WP_068557812.1">
    <property type="nucleotide sequence ID" value="NZ_LOEE01000070.1"/>
</dbReference>
<dbReference type="GO" id="GO:0008894">
    <property type="term" value="F:guanosine-5'-triphosphate,3'-diphosphate diphosphatase activity"/>
    <property type="evidence" value="ECO:0007669"/>
    <property type="project" value="UniProtKB-EC"/>
</dbReference>
<dbReference type="PANTHER" id="PTHR30005:SF0">
    <property type="entry name" value="RETROGRADE REGULATION PROTEIN 2"/>
    <property type="match status" value="1"/>
</dbReference>
<dbReference type="InterPro" id="IPR043129">
    <property type="entry name" value="ATPase_NBD"/>
</dbReference>
<comment type="caution">
    <text evidence="3">The sequence shown here is derived from an EMBL/GenBank/DDBJ whole genome shotgun (WGS) entry which is preliminary data.</text>
</comment>
<dbReference type="SUPFAM" id="SSF53067">
    <property type="entry name" value="Actin-like ATPase domain"/>
    <property type="match status" value="2"/>
</dbReference>
<evidence type="ECO:0000313" key="4">
    <source>
        <dbReference type="Proteomes" id="UP000070456"/>
    </source>
</evidence>
<dbReference type="PANTHER" id="PTHR30005">
    <property type="entry name" value="EXOPOLYPHOSPHATASE"/>
    <property type="match status" value="1"/>
</dbReference>
<gene>
    <name evidence="3" type="primary">gppA</name>
    <name evidence="3" type="ORF">AN619_27170</name>
</gene>
<dbReference type="STRING" id="520762.AN619_27170"/>